<dbReference type="Gene3D" id="2.160.20.80">
    <property type="entry name" value="E3 ubiquitin-protein ligase SopA"/>
    <property type="match status" value="1"/>
</dbReference>
<dbReference type="EMBL" id="JAINUY010000002">
    <property type="protein sequence ID" value="MBZ4034908.1"/>
    <property type="molecule type" value="Genomic_DNA"/>
</dbReference>
<organism evidence="1 2">
    <name type="scientific">Flavobacterium potami</name>
    <dbReference type="NCBI Taxonomy" id="2872310"/>
    <lineage>
        <taxon>Bacteria</taxon>
        <taxon>Pseudomonadati</taxon>
        <taxon>Bacteroidota</taxon>
        <taxon>Flavobacteriia</taxon>
        <taxon>Flavobacteriales</taxon>
        <taxon>Flavobacteriaceae</taxon>
        <taxon>Flavobacterium</taxon>
    </lineage>
</organism>
<dbReference type="AlphaFoldDB" id="A0A9X1H8Z8"/>
<dbReference type="Pfam" id="PF00805">
    <property type="entry name" value="Pentapeptide"/>
    <property type="match status" value="2"/>
</dbReference>
<dbReference type="PANTHER" id="PTHR42999:SF1">
    <property type="entry name" value="PENTAPEPTIDE REPEAT-CONTAINING PROTEIN"/>
    <property type="match status" value="1"/>
</dbReference>
<proteinExistence type="predicted"/>
<dbReference type="InterPro" id="IPR001646">
    <property type="entry name" value="5peptide_repeat"/>
</dbReference>
<sequence length="195" mass="22724">MKKESEYFLDKEYNTIVYAKDDLNFKDFECCVFNNCNFSACTFLAVTFIDCVFNDCIFTEAKINYVAFRTARFNRCEIKDVNFAMCDKLIFEIEFNDCILDFSKFYTLKLKGTFFTNCSLIAVDFMAADLTSVVFYNCDLYRSEFNKAIANKADFKTSYNYTIDPSKTKLKKAIFSLKEVKGLLFTHDVIVSDKK</sequence>
<dbReference type="InterPro" id="IPR052949">
    <property type="entry name" value="PA_immunity-related"/>
</dbReference>
<dbReference type="PANTHER" id="PTHR42999">
    <property type="entry name" value="ANTIBIOTIC RESISTANCE PROTEIN MCBG"/>
    <property type="match status" value="1"/>
</dbReference>
<dbReference type="Proteomes" id="UP001139366">
    <property type="component" value="Unassembled WGS sequence"/>
</dbReference>
<dbReference type="RefSeq" id="WP_223705604.1">
    <property type="nucleotide sequence ID" value="NZ_JAINUY010000002.1"/>
</dbReference>
<gene>
    <name evidence="1" type="ORF">K6T82_09025</name>
</gene>
<accession>A0A9X1H8Z8</accession>
<keyword evidence="2" id="KW-1185">Reference proteome</keyword>
<comment type="caution">
    <text evidence="1">The sequence shown here is derived from an EMBL/GenBank/DDBJ whole genome shotgun (WGS) entry which is preliminary data.</text>
</comment>
<dbReference type="SUPFAM" id="SSF141571">
    <property type="entry name" value="Pentapeptide repeat-like"/>
    <property type="match status" value="1"/>
</dbReference>
<name>A0A9X1H8Z8_9FLAO</name>
<reference evidence="1 2" key="1">
    <citation type="journal article" date="2023" name="Antonie Van Leeuwenhoek">
        <title>Flavobacterium potami sp. nov., a multi-metal resistance genes harbouring bacterium isolated from shallow river silt.</title>
        <authorList>
            <person name="Li S."/>
            <person name="Mao S."/>
            <person name="Mu W."/>
            <person name="Guo B."/>
            <person name="Li C."/>
            <person name="Zhu Q."/>
            <person name="Hou X."/>
            <person name="Zhao Y."/>
            <person name="Wei S."/>
            <person name="Liu H."/>
            <person name="Liu A."/>
        </authorList>
    </citation>
    <scope>NUCLEOTIDE SEQUENCE [LARGE SCALE GENOMIC DNA]</scope>
    <source>
        <strain evidence="1 2">17A</strain>
    </source>
</reference>
<protein>
    <submittedName>
        <fullName evidence="1">Pentapeptide repeat-containing protein</fullName>
    </submittedName>
</protein>
<evidence type="ECO:0000313" key="1">
    <source>
        <dbReference type="EMBL" id="MBZ4034908.1"/>
    </source>
</evidence>
<evidence type="ECO:0000313" key="2">
    <source>
        <dbReference type="Proteomes" id="UP001139366"/>
    </source>
</evidence>